<evidence type="ECO:0000313" key="3">
    <source>
        <dbReference type="EMBL" id="KXZ49176.1"/>
    </source>
</evidence>
<dbReference type="InterPro" id="IPR023214">
    <property type="entry name" value="HAD_sf"/>
</dbReference>
<dbReference type="InterPro" id="IPR036412">
    <property type="entry name" value="HAD-like_sf"/>
</dbReference>
<sequence>MPYNYTATLLLAAVLVAAIYVPTARAQLSWSGLRSGWGGAAGSGAQTTRSREVPENPPEDNSPDVDLYPPPPASVPQGTCVCAFDFDGVLRAAPPGAADQDTPAPEARMVVDACKAAGWAVAICSSNDSPAKMKMVLGQRLDPSTFTPQFFNSPAFQIKNDNKTPLLRNIIRYHQTLPQCVAFFDDRNWNKEYAAETGVLFIKTPTNKGIRYSDWLRAQQVMTQYCDCVSR</sequence>
<dbReference type="Proteomes" id="UP000075714">
    <property type="component" value="Unassembled WGS sequence"/>
</dbReference>
<dbReference type="OrthoDB" id="548625at2759"/>
<dbReference type="CDD" id="cd01427">
    <property type="entry name" value="HAD_like"/>
    <property type="match status" value="1"/>
</dbReference>
<gene>
    <name evidence="3" type="ORF">GPECTOR_22g766</name>
</gene>
<dbReference type="EMBL" id="LSYV01000023">
    <property type="protein sequence ID" value="KXZ49176.1"/>
    <property type="molecule type" value="Genomic_DNA"/>
</dbReference>
<evidence type="ECO:0008006" key="5">
    <source>
        <dbReference type="Google" id="ProtNLM"/>
    </source>
</evidence>
<organism evidence="3 4">
    <name type="scientific">Gonium pectorale</name>
    <name type="common">Green alga</name>
    <dbReference type="NCBI Taxonomy" id="33097"/>
    <lineage>
        <taxon>Eukaryota</taxon>
        <taxon>Viridiplantae</taxon>
        <taxon>Chlorophyta</taxon>
        <taxon>core chlorophytes</taxon>
        <taxon>Chlorophyceae</taxon>
        <taxon>CS clade</taxon>
        <taxon>Chlamydomonadales</taxon>
        <taxon>Volvocaceae</taxon>
        <taxon>Gonium</taxon>
    </lineage>
</organism>
<feature type="chain" id="PRO_5007562040" description="FCP1 homology domain-containing protein" evidence="2">
    <location>
        <begin position="27"/>
        <end position="231"/>
    </location>
</feature>
<protein>
    <recommendedName>
        <fullName evidence="5">FCP1 homology domain-containing protein</fullName>
    </recommendedName>
</protein>
<evidence type="ECO:0000256" key="2">
    <source>
        <dbReference type="SAM" id="SignalP"/>
    </source>
</evidence>
<dbReference type="STRING" id="33097.A0A150GH68"/>
<dbReference type="SUPFAM" id="SSF56784">
    <property type="entry name" value="HAD-like"/>
    <property type="match status" value="1"/>
</dbReference>
<feature type="signal peptide" evidence="2">
    <location>
        <begin position="1"/>
        <end position="26"/>
    </location>
</feature>
<keyword evidence="4" id="KW-1185">Reference proteome</keyword>
<proteinExistence type="predicted"/>
<dbReference type="AlphaFoldDB" id="A0A150GH68"/>
<dbReference type="Gene3D" id="3.40.50.1000">
    <property type="entry name" value="HAD superfamily/HAD-like"/>
    <property type="match status" value="1"/>
</dbReference>
<name>A0A150GH68_GONPE</name>
<evidence type="ECO:0000256" key="1">
    <source>
        <dbReference type="SAM" id="MobiDB-lite"/>
    </source>
</evidence>
<keyword evidence="2" id="KW-0732">Signal</keyword>
<feature type="region of interest" description="Disordered" evidence="1">
    <location>
        <begin position="39"/>
        <end position="66"/>
    </location>
</feature>
<reference evidence="4" key="1">
    <citation type="journal article" date="2016" name="Nat. Commun.">
        <title>The Gonium pectorale genome demonstrates co-option of cell cycle regulation during the evolution of multicellularity.</title>
        <authorList>
            <person name="Hanschen E.R."/>
            <person name="Marriage T.N."/>
            <person name="Ferris P.J."/>
            <person name="Hamaji T."/>
            <person name="Toyoda A."/>
            <person name="Fujiyama A."/>
            <person name="Neme R."/>
            <person name="Noguchi H."/>
            <person name="Minakuchi Y."/>
            <person name="Suzuki M."/>
            <person name="Kawai-Toyooka H."/>
            <person name="Smith D.R."/>
            <person name="Sparks H."/>
            <person name="Anderson J."/>
            <person name="Bakaric R."/>
            <person name="Luria V."/>
            <person name="Karger A."/>
            <person name="Kirschner M.W."/>
            <person name="Durand P.M."/>
            <person name="Michod R.E."/>
            <person name="Nozaki H."/>
            <person name="Olson B.J."/>
        </authorList>
    </citation>
    <scope>NUCLEOTIDE SEQUENCE [LARGE SCALE GENOMIC DNA]</scope>
    <source>
        <strain evidence="4">NIES-2863</strain>
    </source>
</reference>
<evidence type="ECO:0000313" key="4">
    <source>
        <dbReference type="Proteomes" id="UP000075714"/>
    </source>
</evidence>
<comment type="caution">
    <text evidence="3">The sequence shown here is derived from an EMBL/GenBank/DDBJ whole genome shotgun (WGS) entry which is preliminary data.</text>
</comment>
<accession>A0A150GH68</accession>